<feature type="domain" description="ABC transmembrane type-1" evidence="44">
    <location>
        <begin position="251"/>
        <end position="567"/>
    </location>
</feature>
<dbReference type="SMART" id="SM00382">
    <property type="entry name" value="AAA"/>
    <property type="match status" value="1"/>
</dbReference>
<dbReference type="InterPro" id="IPR011527">
    <property type="entry name" value="ABC1_TM_dom"/>
</dbReference>
<reference evidence="45" key="1">
    <citation type="submission" date="2022-06" db="EMBL/GenBank/DDBJ databases">
        <authorList>
            <person name="Berger JAMES D."/>
            <person name="Berger JAMES D."/>
        </authorList>
    </citation>
    <scope>NUCLEOTIDE SEQUENCE [LARGE SCALE GENOMIC DNA]</scope>
</reference>
<dbReference type="GO" id="GO:0005886">
    <property type="term" value="C:plasma membrane"/>
    <property type="evidence" value="ECO:0007669"/>
    <property type="project" value="UniProtKB-SubCell"/>
</dbReference>
<feature type="transmembrane region" description="Helical" evidence="42">
    <location>
        <begin position="316"/>
        <end position="337"/>
    </location>
</feature>
<dbReference type="GO" id="GO:0032585">
    <property type="term" value="C:multivesicular body membrane"/>
    <property type="evidence" value="ECO:0007669"/>
    <property type="project" value="UniProtKB-SubCell"/>
</dbReference>
<dbReference type="GO" id="GO:0015439">
    <property type="term" value="F:ABC-type heme transporter activity"/>
    <property type="evidence" value="ECO:0007669"/>
    <property type="project" value="UniProtKB-EC"/>
</dbReference>
<evidence type="ECO:0000256" key="27">
    <source>
        <dbReference type="ARBA" id="ARBA00023228"/>
    </source>
</evidence>
<evidence type="ECO:0000259" key="43">
    <source>
        <dbReference type="PROSITE" id="PS50893"/>
    </source>
</evidence>
<dbReference type="GO" id="GO:0005741">
    <property type="term" value="C:mitochondrial outer membrane"/>
    <property type="evidence" value="ECO:0007669"/>
    <property type="project" value="UniProtKB-SubCell"/>
</dbReference>
<comment type="catalytic activity">
    <reaction evidence="36">
        <text>protoporphyrin IX(in) + ATP + H2O = protoporphyrin IX(out) + ADP + phosphate + H(+)</text>
        <dbReference type="Rhea" id="RHEA:61336"/>
        <dbReference type="ChEBI" id="CHEBI:15377"/>
        <dbReference type="ChEBI" id="CHEBI:15378"/>
        <dbReference type="ChEBI" id="CHEBI:30616"/>
        <dbReference type="ChEBI" id="CHEBI:43474"/>
        <dbReference type="ChEBI" id="CHEBI:57306"/>
        <dbReference type="ChEBI" id="CHEBI:456216"/>
    </reaction>
    <physiologicalReaction direction="left-to-right" evidence="36">
        <dbReference type="Rhea" id="RHEA:61337"/>
    </physiologicalReaction>
</comment>
<keyword evidence="13" id="KW-1003">Cell membrane</keyword>
<comment type="catalytic activity">
    <reaction evidence="37">
        <text>pheophorbide a(in) + ATP + H2O = pheophorbide a(out) + ADP + phosphate + H(+)</text>
        <dbReference type="Rhea" id="RHEA:61360"/>
        <dbReference type="ChEBI" id="CHEBI:15377"/>
        <dbReference type="ChEBI" id="CHEBI:15378"/>
        <dbReference type="ChEBI" id="CHEBI:30616"/>
        <dbReference type="ChEBI" id="CHEBI:43474"/>
        <dbReference type="ChEBI" id="CHEBI:58687"/>
        <dbReference type="ChEBI" id="CHEBI:456216"/>
    </reaction>
    <physiologicalReaction direction="left-to-right" evidence="37">
        <dbReference type="Rhea" id="RHEA:61361"/>
    </physiologicalReaction>
</comment>
<dbReference type="InterPro" id="IPR032410">
    <property type="entry name" value="ABCB6_N"/>
</dbReference>
<comment type="catalytic activity">
    <reaction evidence="40">
        <text>coproporphyrin I(in) + ATP + H2O = coproporphyrin I(out) + ADP + phosphate + H(+)</text>
        <dbReference type="Rhea" id="RHEA:66768"/>
        <dbReference type="ChEBI" id="CHEBI:15377"/>
        <dbReference type="ChEBI" id="CHEBI:15378"/>
        <dbReference type="ChEBI" id="CHEBI:30616"/>
        <dbReference type="ChEBI" id="CHEBI:43474"/>
        <dbReference type="ChEBI" id="CHEBI:167478"/>
        <dbReference type="ChEBI" id="CHEBI:456216"/>
    </reaction>
    <physiologicalReaction direction="left-to-right" evidence="40">
        <dbReference type="Rhea" id="RHEA:66769"/>
    </physiologicalReaction>
</comment>
<name>A0AA85KBD5_TRIRE</name>
<evidence type="ECO:0000256" key="19">
    <source>
        <dbReference type="ARBA" id="ARBA00022824"/>
    </source>
</evidence>
<organism evidence="45 46">
    <name type="scientific">Trichobilharzia regenti</name>
    <name type="common">Nasal bird schistosome</name>
    <dbReference type="NCBI Taxonomy" id="157069"/>
    <lineage>
        <taxon>Eukaryota</taxon>
        <taxon>Metazoa</taxon>
        <taxon>Spiralia</taxon>
        <taxon>Lophotrochozoa</taxon>
        <taxon>Platyhelminthes</taxon>
        <taxon>Trematoda</taxon>
        <taxon>Digenea</taxon>
        <taxon>Strigeidida</taxon>
        <taxon>Schistosomatoidea</taxon>
        <taxon>Schistosomatidae</taxon>
        <taxon>Trichobilharzia</taxon>
    </lineage>
</organism>
<evidence type="ECO:0000256" key="21">
    <source>
        <dbReference type="ARBA" id="ARBA00022967"/>
    </source>
</evidence>
<dbReference type="GO" id="GO:0000139">
    <property type="term" value="C:Golgi membrane"/>
    <property type="evidence" value="ECO:0007669"/>
    <property type="project" value="UniProtKB-SubCell"/>
</dbReference>
<dbReference type="PROSITE" id="PS50929">
    <property type="entry name" value="ABC_TM1F"/>
    <property type="match status" value="1"/>
</dbReference>
<comment type="catalytic activity">
    <reaction evidence="39">
        <text>coproporphyrin III(in) + ATP + H2O = coproporphyrin III(out) + ADP + phosphate + H(+)</text>
        <dbReference type="Rhea" id="RHEA:66664"/>
        <dbReference type="ChEBI" id="CHEBI:15377"/>
        <dbReference type="ChEBI" id="CHEBI:15378"/>
        <dbReference type="ChEBI" id="CHEBI:30616"/>
        <dbReference type="ChEBI" id="CHEBI:43474"/>
        <dbReference type="ChEBI" id="CHEBI:131725"/>
        <dbReference type="ChEBI" id="CHEBI:456216"/>
    </reaction>
    <physiologicalReaction direction="left-to-right" evidence="39">
        <dbReference type="Rhea" id="RHEA:66665"/>
    </physiologicalReaction>
</comment>
<dbReference type="InterPro" id="IPR039421">
    <property type="entry name" value="Type_1_exporter"/>
</dbReference>
<feature type="transmembrane region" description="Helical" evidence="42">
    <location>
        <begin position="136"/>
        <end position="154"/>
    </location>
</feature>
<feature type="transmembrane region" description="Helical" evidence="42">
    <location>
        <begin position="503"/>
        <end position="526"/>
    </location>
</feature>
<evidence type="ECO:0000256" key="15">
    <source>
        <dbReference type="ARBA" id="ARBA00022692"/>
    </source>
</evidence>
<evidence type="ECO:0000256" key="42">
    <source>
        <dbReference type="SAM" id="Phobius"/>
    </source>
</evidence>
<evidence type="ECO:0000313" key="45">
    <source>
        <dbReference type="Proteomes" id="UP000050795"/>
    </source>
</evidence>
<dbReference type="PROSITE" id="PS50893">
    <property type="entry name" value="ABC_TRANSPORTER_2"/>
    <property type="match status" value="1"/>
</dbReference>
<dbReference type="GO" id="GO:0016887">
    <property type="term" value="F:ATP hydrolysis activity"/>
    <property type="evidence" value="ECO:0007669"/>
    <property type="project" value="InterPro"/>
</dbReference>
<keyword evidence="24" id="KW-0496">Mitochondrion</keyword>
<evidence type="ECO:0000256" key="11">
    <source>
        <dbReference type="ARBA" id="ARBA00011738"/>
    </source>
</evidence>
<evidence type="ECO:0000256" key="16">
    <source>
        <dbReference type="ARBA" id="ARBA00022741"/>
    </source>
</evidence>
<keyword evidence="25 42" id="KW-0472">Membrane</keyword>
<reference evidence="46" key="2">
    <citation type="submission" date="2023-11" db="UniProtKB">
        <authorList>
            <consortium name="WormBaseParasite"/>
        </authorList>
    </citation>
    <scope>IDENTIFICATION</scope>
</reference>
<feature type="transmembrane region" description="Helical" evidence="42">
    <location>
        <begin position="394"/>
        <end position="417"/>
    </location>
</feature>
<evidence type="ECO:0000256" key="10">
    <source>
        <dbReference type="ARBA" id="ARBA00004656"/>
    </source>
</evidence>
<proteinExistence type="inferred from homology"/>
<dbReference type="Pfam" id="PF00664">
    <property type="entry name" value="ABC_membrane"/>
    <property type="match status" value="1"/>
</dbReference>
<dbReference type="Pfam" id="PF00005">
    <property type="entry name" value="ABC_tran"/>
    <property type="match status" value="1"/>
</dbReference>
<evidence type="ECO:0000256" key="5">
    <source>
        <dbReference type="ARBA" id="ARBA00004414"/>
    </source>
</evidence>
<evidence type="ECO:0000256" key="14">
    <source>
        <dbReference type="ARBA" id="ARBA00022525"/>
    </source>
</evidence>
<dbReference type="CDD" id="cd03253">
    <property type="entry name" value="ABCC_ATM1_transporter"/>
    <property type="match status" value="1"/>
</dbReference>
<dbReference type="InterPro" id="IPR036640">
    <property type="entry name" value="ABC1_TM_sf"/>
</dbReference>
<accession>A0AA85KBD5</accession>
<comment type="subcellular location">
    <subcellularLocation>
        <location evidence="8">Cell membrane</location>
        <topology evidence="8">Multi-pass membrane protein</topology>
    </subcellularLocation>
    <subcellularLocation>
        <location evidence="1">Early endosome membrane</location>
    </subcellularLocation>
    <subcellularLocation>
        <location evidence="6">Endoplasmic reticulum membrane</location>
        <topology evidence="6">Multi-pass membrane protein</topology>
    </subcellularLocation>
    <subcellularLocation>
        <location evidence="3">Endosome membrane</location>
        <topology evidence="3">Multi-pass membrane protein</topology>
    </subcellularLocation>
    <subcellularLocation>
        <location evidence="2">Endosome</location>
        <location evidence="2">Multivesicular body membrane</location>
    </subcellularLocation>
    <subcellularLocation>
        <location evidence="9">Golgi apparatus membrane</location>
        <topology evidence="9">Multi-pass membrane protein</topology>
    </subcellularLocation>
    <subcellularLocation>
        <location evidence="5">Late endosome membrane</location>
    </subcellularLocation>
    <subcellularLocation>
        <location evidence="10">Lysosome membrane</location>
    </subcellularLocation>
    <subcellularLocation>
        <location evidence="28">Melanosome membrane</location>
    </subcellularLocation>
    <subcellularLocation>
        <location evidence="4">Mitochondrion outer membrane</location>
        <topology evidence="4">Multi-pass membrane protein</topology>
    </subcellularLocation>
    <subcellularLocation>
        <location evidence="7">Secreted</location>
        <location evidence="7">Extracellular exosome</location>
    </subcellularLocation>
</comment>
<protein>
    <recommendedName>
        <fullName evidence="31">ATP-binding cassette sub-family B member 6</fullName>
        <ecNumber evidence="30">7.6.2.5</ecNumber>
    </recommendedName>
    <alternativeName>
        <fullName evidence="32">ABC-type heme transporter ABCB6</fullName>
    </alternativeName>
</protein>
<dbReference type="InterPro" id="IPR017871">
    <property type="entry name" value="ABC_transporter-like_CS"/>
</dbReference>
<evidence type="ECO:0000313" key="46">
    <source>
        <dbReference type="WBParaSite" id="TREG1_82510.1"/>
    </source>
</evidence>
<evidence type="ECO:0000259" key="44">
    <source>
        <dbReference type="PROSITE" id="PS50929"/>
    </source>
</evidence>
<dbReference type="Gene3D" id="1.20.1560.10">
    <property type="entry name" value="ABC transporter type 1, transmembrane domain"/>
    <property type="match status" value="1"/>
</dbReference>
<keyword evidence="16" id="KW-0547">Nucleotide-binding</keyword>
<comment type="catalytic activity">
    <reaction evidence="33">
        <text>heme b(in) + ATP + H2O = heme b(out) + ADP + phosphate + H(+)</text>
        <dbReference type="Rhea" id="RHEA:19261"/>
        <dbReference type="ChEBI" id="CHEBI:15377"/>
        <dbReference type="ChEBI" id="CHEBI:15378"/>
        <dbReference type="ChEBI" id="CHEBI:30616"/>
        <dbReference type="ChEBI" id="CHEBI:43474"/>
        <dbReference type="ChEBI" id="CHEBI:60344"/>
        <dbReference type="ChEBI" id="CHEBI:456216"/>
        <dbReference type="EC" id="7.6.2.5"/>
    </reaction>
    <physiologicalReaction direction="left-to-right" evidence="33">
        <dbReference type="Rhea" id="RHEA:19262"/>
    </physiologicalReaction>
</comment>
<keyword evidence="20" id="KW-0067">ATP-binding</keyword>
<feature type="transmembrane region" description="Helical" evidence="42">
    <location>
        <begin position="247"/>
        <end position="268"/>
    </location>
</feature>
<dbReference type="GO" id="GO:0005576">
    <property type="term" value="C:extracellular region"/>
    <property type="evidence" value="ECO:0007669"/>
    <property type="project" value="UniProtKB-SubCell"/>
</dbReference>
<evidence type="ECO:0000256" key="12">
    <source>
        <dbReference type="ARBA" id="ARBA00022448"/>
    </source>
</evidence>
<dbReference type="GO" id="GO:0020037">
    <property type="term" value="F:heme binding"/>
    <property type="evidence" value="ECO:0007669"/>
    <property type="project" value="TreeGrafter"/>
</dbReference>
<keyword evidence="21" id="KW-1278">Translocase</keyword>
<evidence type="ECO:0000256" key="20">
    <source>
        <dbReference type="ARBA" id="ARBA00022840"/>
    </source>
</evidence>
<dbReference type="InterPro" id="IPR003593">
    <property type="entry name" value="AAA+_ATPase"/>
</dbReference>
<evidence type="ECO:0000256" key="26">
    <source>
        <dbReference type="ARBA" id="ARBA00023157"/>
    </source>
</evidence>
<feature type="compositionally biased region" description="Low complexity" evidence="41">
    <location>
        <begin position="836"/>
        <end position="847"/>
    </location>
</feature>
<evidence type="ECO:0000256" key="17">
    <source>
        <dbReference type="ARBA" id="ARBA00022753"/>
    </source>
</evidence>
<dbReference type="WBParaSite" id="TREG1_82510.1">
    <property type="protein sequence ID" value="TREG1_82510.1"/>
    <property type="gene ID" value="TREG1_82510"/>
</dbReference>
<evidence type="ECO:0000256" key="38">
    <source>
        <dbReference type="ARBA" id="ARBA00048510"/>
    </source>
</evidence>
<evidence type="ECO:0000256" key="29">
    <source>
        <dbReference type="ARBA" id="ARBA00024363"/>
    </source>
</evidence>
<evidence type="ECO:0000256" key="39">
    <source>
        <dbReference type="ARBA" id="ARBA00048636"/>
    </source>
</evidence>
<keyword evidence="22 42" id="KW-1133">Transmembrane helix</keyword>
<feature type="region of interest" description="Disordered" evidence="41">
    <location>
        <begin position="834"/>
        <end position="871"/>
    </location>
</feature>
<evidence type="ECO:0000256" key="22">
    <source>
        <dbReference type="ARBA" id="ARBA00022989"/>
    </source>
</evidence>
<evidence type="ECO:0000256" key="31">
    <source>
        <dbReference type="ARBA" id="ARBA00024439"/>
    </source>
</evidence>
<evidence type="ECO:0000256" key="4">
    <source>
        <dbReference type="ARBA" id="ARBA00004374"/>
    </source>
</evidence>
<keyword evidence="14" id="KW-0964">Secreted</keyword>
<evidence type="ECO:0000256" key="28">
    <source>
        <dbReference type="ARBA" id="ARBA00024320"/>
    </source>
</evidence>
<feature type="transmembrane region" description="Helical" evidence="42">
    <location>
        <begin position="174"/>
        <end position="194"/>
    </location>
</feature>
<dbReference type="InterPro" id="IPR003439">
    <property type="entry name" value="ABC_transporter-like_ATP-bd"/>
</dbReference>
<comment type="catalytic activity">
    <reaction evidence="34">
        <text>coproporphyrinogen III(in) + ATP + H2O = coproporphyrinogen III(out) + ADP + phosphate + H(+)</text>
        <dbReference type="Rhea" id="RHEA:66680"/>
        <dbReference type="ChEBI" id="CHEBI:15377"/>
        <dbReference type="ChEBI" id="CHEBI:15378"/>
        <dbReference type="ChEBI" id="CHEBI:30616"/>
        <dbReference type="ChEBI" id="CHEBI:43474"/>
        <dbReference type="ChEBI" id="CHEBI:57309"/>
        <dbReference type="ChEBI" id="CHEBI:456216"/>
    </reaction>
    <physiologicalReaction direction="left-to-right" evidence="34">
        <dbReference type="Rhea" id="RHEA:66681"/>
    </physiologicalReaction>
</comment>
<dbReference type="Pfam" id="PF16185">
    <property type="entry name" value="MTABC_N"/>
    <property type="match status" value="1"/>
</dbReference>
<keyword evidence="12" id="KW-0813">Transport</keyword>
<comment type="similarity">
    <text evidence="29">Belongs to the ABC transporter superfamily. ABCB family. Heavy Metal importer (TC 3.A.1.210) subfamily.</text>
</comment>
<dbReference type="PANTHER" id="PTHR24221">
    <property type="entry name" value="ATP-BINDING CASSETTE SUB-FAMILY B"/>
    <property type="match status" value="1"/>
</dbReference>
<dbReference type="PROSITE" id="PS00211">
    <property type="entry name" value="ABC_TRANSPORTER_1"/>
    <property type="match status" value="1"/>
</dbReference>
<dbReference type="GO" id="GO:0031901">
    <property type="term" value="C:early endosome membrane"/>
    <property type="evidence" value="ECO:0007669"/>
    <property type="project" value="UniProtKB-SubCell"/>
</dbReference>
<feature type="compositionally biased region" description="Polar residues" evidence="41">
    <location>
        <begin position="848"/>
        <end position="862"/>
    </location>
</feature>
<feature type="transmembrane region" description="Helical" evidence="42">
    <location>
        <begin position="24"/>
        <end position="43"/>
    </location>
</feature>
<keyword evidence="18" id="KW-1000">Mitochondrion outer membrane</keyword>
<dbReference type="GO" id="GO:0005765">
    <property type="term" value="C:lysosomal membrane"/>
    <property type="evidence" value="ECO:0007669"/>
    <property type="project" value="UniProtKB-SubCell"/>
</dbReference>
<dbReference type="CDD" id="cd18581">
    <property type="entry name" value="ABC_6TM_ABCB6"/>
    <property type="match status" value="1"/>
</dbReference>
<evidence type="ECO:0000256" key="8">
    <source>
        <dbReference type="ARBA" id="ARBA00004651"/>
    </source>
</evidence>
<dbReference type="PANTHER" id="PTHR24221:SF654">
    <property type="entry name" value="ATP-BINDING CASSETTE SUB-FAMILY B MEMBER 6"/>
    <property type="match status" value="1"/>
</dbReference>
<evidence type="ECO:0000256" key="9">
    <source>
        <dbReference type="ARBA" id="ARBA00004653"/>
    </source>
</evidence>
<dbReference type="InterPro" id="IPR027417">
    <property type="entry name" value="P-loop_NTPase"/>
</dbReference>
<evidence type="ECO:0000256" key="40">
    <source>
        <dbReference type="ARBA" id="ARBA00049398"/>
    </source>
</evidence>
<keyword evidence="26" id="KW-1015">Disulfide bond</keyword>
<keyword evidence="19" id="KW-0256">Endoplasmic reticulum</keyword>
<feature type="transmembrane region" description="Helical" evidence="42">
    <location>
        <begin position="96"/>
        <end position="116"/>
    </location>
</feature>
<dbReference type="Proteomes" id="UP000050795">
    <property type="component" value="Unassembled WGS sequence"/>
</dbReference>
<evidence type="ECO:0000256" key="3">
    <source>
        <dbReference type="ARBA" id="ARBA00004337"/>
    </source>
</evidence>
<keyword evidence="23" id="KW-0333">Golgi apparatus</keyword>
<evidence type="ECO:0000256" key="1">
    <source>
        <dbReference type="ARBA" id="ARBA00004146"/>
    </source>
</evidence>
<dbReference type="SUPFAM" id="SSF90123">
    <property type="entry name" value="ABC transporter transmembrane region"/>
    <property type="match status" value="1"/>
</dbReference>
<evidence type="ECO:0000256" key="13">
    <source>
        <dbReference type="ARBA" id="ARBA00022475"/>
    </source>
</evidence>
<sequence>MIPFCHPNESLSHPWTNNGLNRCFVYTFSSSLLCILFVIPGVIQAYIYRKHGQRITSNLRSKSIFLYVQLFISLLIPILFVTQIMVYALMNSLDHVYGYMTYSIVVMAVVWPLSALILHTECSRVLFNYRGRGHGLLLLCFWTVSFILVYLPVASITSNDWWWNLSNDASVAEFTLWVLYATSVSFVFILGMWAPGLPSYYAVYEFLQSNGQGSVIAENVWIRRMRRFKMVSPFIWPRKHKTIQIRVFSCFLLLIVGRAVNLYSPILYKDIVNSLSVADNSSKPIPYEENLVKSRSPYTMFNVASIRNGLVYRWDYVLLFAFIRLLQGLGGLGAGLISSLRSQLWIAVDQFSTRELSVVLFSHIQRLSLKWHLSRKTGEVLRVMDRGTASISNILSYLIFNILPTVLDVIIGVIYFVTAFNAWYGLLVFITMLIYLVCTVLVTEWRAKFRREMNNLDNQKSAKAVDAVLNFETVKYYNAEQFEVNRYNEAFVEYQKADWWNSFTLNVLNTVQNITISIGFMAGVLLCARDVVDEKLTVGHFVLFCTYIIQLYSPLSIFGTYYRLLQTSFIDMENMFELLEKESEVADAPNAPALIIKESAVEFKNVCFSYNPERPIIKNVSFKIPSGQTVALVGESGSGKSTIVRLLFRFYDVTDGEILIDDQNIKSVTQASLRQSLGVVPQDTVLFNDTIYYNIHYGRQSASESDIEEVAVAADIHRCILDFPKGYETVVGERGLKLSGGEKQRVAIARNLLKNPPIMILDEATSALDTATERNIQASLNRIAQNRTTLIVAHRLSTITHANEILVLHEGEIVERGKHSELLSNPSSRYAQLWRQQSEAQQSSSPSVNNNTEQASNDTANTTHRHHPIRV</sequence>
<evidence type="ECO:0000256" key="41">
    <source>
        <dbReference type="SAM" id="MobiDB-lite"/>
    </source>
</evidence>
<feature type="transmembrane region" description="Helical" evidence="42">
    <location>
        <begin position="538"/>
        <end position="562"/>
    </location>
</feature>
<evidence type="ECO:0000256" key="34">
    <source>
        <dbReference type="ARBA" id="ARBA00047753"/>
    </source>
</evidence>
<comment type="catalytic activity">
    <reaction evidence="35">
        <text>uroporphyrin I(in) + ATP + H2O = uroporphyrin I(out) + ADP + phosphate + H(+)</text>
        <dbReference type="Rhea" id="RHEA:66772"/>
        <dbReference type="ChEBI" id="CHEBI:15377"/>
        <dbReference type="ChEBI" id="CHEBI:15378"/>
        <dbReference type="ChEBI" id="CHEBI:30616"/>
        <dbReference type="ChEBI" id="CHEBI:43474"/>
        <dbReference type="ChEBI" id="CHEBI:167480"/>
        <dbReference type="ChEBI" id="CHEBI:456216"/>
    </reaction>
    <physiologicalReaction direction="left-to-right" evidence="35">
        <dbReference type="Rhea" id="RHEA:66773"/>
    </physiologicalReaction>
</comment>
<feature type="domain" description="ABC transporter" evidence="43">
    <location>
        <begin position="601"/>
        <end position="835"/>
    </location>
</feature>
<evidence type="ECO:0000256" key="33">
    <source>
        <dbReference type="ARBA" id="ARBA00047649"/>
    </source>
</evidence>
<dbReference type="EC" id="7.6.2.5" evidence="30"/>
<evidence type="ECO:0000256" key="30">
    <source>
        <dbReference type="ARBA" id="ARBA00024385"/>
    </source>
</evidence>
<evidence type="ECO:0000256" key="25">
    <source>
        <dbReference type="ARBA" id="ARBA00023136"/>
    </source>
</evidence>
<dbReference type="GO" id="GO:0005524">
    <property type="term" value="F:ATP binding"/>
    <property type="evidence" value="ECO:0007669"/>
    <property type="project" value="UniProtKB-KW"/>
</dbReference>
<evidence type="ECO:0000256" key="36">
    <source>
        <dbReference type="ARBA" id="ARBA00048309"/>
    </source>
</evidence>
<dbReference type="SUPFAM" id="SSF52540">
    <property type="entry name" value="P-loop containing nucleoside triphosphate hydrolases"/>
    <property type="match status" value="1"/>
</dbReference>
<keyword evidence="27" id="KW-0458">Lysosome</keyword>
<evidence type="ECO:0000256" key="24">
    <source>
        <dbReference type="ARBA" id="ARBA00023128"/>
    </source>
</evidence>
<feature type="transmembrane region" description="Helical" evidence="42">
    <location>
        <begin position="64"/>
        <end position="90"/>
    </location>
</feature>
<keyword evidence="45" id="KW-1185">Reference proteome</keyword>
<dbReference type="Gene3D" id="3.40.50.300">
    <property type="entry name" value="P-loop containing nucleotide triphosphate hydrolases"/>
    <property type="match status" value="1"/>
</dbReference>
<evidence type="ECO:0000256" key="18">
    <source>
        <dbReference type="ARBA" id="ARBA00022787"/>
    </source>
</evidence>
<evidence type="ECO:0000256" key="7">
    <source>
        <dbReference type="ARBA" id="ARBA00004550"/>
    </source>
</evidence>
<evidence type="ECO:0000256" key="35">
    <source>
        <dbReference type="ARBA" id="ARBA00047789"/>
    </source>
</evidence>
<evidence type="ECO:0000256" key="37">
    <source>
        <dbReference type="ARBA" id="ARBA00048455"/>
    </source>
</evidence>
<dbReference type="AlphaFoldDB" id="A0AA85KBD5"/>
<keyword evidence="17" id="KW-0967">Endosome</keyword>
<comment type="subunit">
    <text evidence="11">Homodimer.</text>
</comment>
<dbReference type="FunFam" id="3.40.50.300:FF:000186">
    <property type="entry name" value="ATP-binding cassette sub-family B member 7, mitochondrial"/>
    <property type="match status" value="1"/>
</dbReference>
<evidence type="ECO:0000256" key="2">
    <source>
        <dbReference type="ARBA" id="ARBA00004333"/>
    </source>
</evidence>
<dbReference type="GO" id="GO:0005789">
    <property type="term" value="C:endoplasmic reticulum membrane"/>
    <property type="evidence" value="ECO:0007669"/>
    <property type="project" value="UniProtKB-SubCell"/>
</dbReference>
<feature type="transmembrane region" description="Helical" evidence="42">
    <location>
        <begin position="423"/>
        <end position="443"/>
    </location>
</feature>
<comment type="catalytic activity">
    <reaction evidence="38">
        <text>uroporphyrin III(in) + ATP + H2O = uroporphyrin III(out) + ADP + phosphate + H(+)</text>
        <dbReference type="Rhea" id="RHEA:66776"/>
        <dbReference type="ChEBI" id="CHEBI:15377"/>
        <dbReference type="ChEBI" id="CHEBI:15378"/>
        <dbReference type="ChEBI" id="CHEBI:30616"/>
        <dbReference type="ChEBI" id="CHEBI:43474"/>
        <dbReference type="ChEBI" id="CHEBI:167479"/>
        <dbReference type="ChEBI" id="CHEBI:456216"/>
    </reaction>
    <physiologicalReaction direction="left-to-right" evidence="38">
        <dbReference type="Rhea" id="RHEA:66777"/>
    </physiologicalReaction>
</comment>
<keyword evidence="15 42" id="KW-0812">Transmembrane</keyword>
<evidence type="ECO:0000256" key="23">
    <source>
        <dbReference type="ARBA" id="ARBA00023034"/>
    </source>
</evidence>
<evidence type="ECO:0000256" key="6">
    <source>
        <dbReference type="ARBA" id="ARBA00004477"/>
    </source>
</evidence>
<evidence type="ECO:0000256" key="32">
    <source>
        <dbReference type="ARBA" id="ARBA00031413"/>
    </source>
</evidence>